<organism evidence="1 2">
    <name type="scientific">Segatella copri</name>
    <dbReference type="NCBI Taxonomy" id="165179"/>
    <lineage>
        <taxon>Bacteria</taxon>
        <taxon>Pseudomonadati</taxon>
        <taxon>Bacteroidota</taxon>
        <taxon>Bacteroidia</taxon>
        <taxon>Bacteroidales</taxon>
        <taxon>Prevotellaceae</taxon>
        <taxon>Segatella</taxon>
    </lineage>
</organism>
<keyword evidence="1" id="KW-0548">Nucleotidyltransferase</keyword>
<protein>
    <submittedName>
        <fullName evidence="1">Acylneuraminate cytidylyltransferase family protein</fullName>
    </submittedName>
</protein>
<dbReference type="RefSeq" id="WP_264949469.1">
    <property type="nucleotide sequence ID" value="NZ_JAPDVB010000002.1"/>
</dbReference>
<reference evidence="1" key="1">
    <citation type="submission" date="2022-11" db="EMBL/GenBank/DDBJ databases">
        <title>Genomic repertoires linked with pathogenic potency of arthritogenic Prevotella copri isolated from the gut of rheumatoid arthritis patients.</title>
        <authorList>
            <person name="Nii T."/>
            <person name="Maeda Y."/>
            <person name="Motooka D."/>
            <person name="Naito M."/>
            <person name="Matsumoto Y."/>
            <person name="Ogawa T."/>
            <person name="Oguro-Igashira E."/>
            <person name="Kishikawa T."/>
            <person name="Yamashita M."/>
            <person name="Koizumi S."/>
            <person name="Kurakawa T."/>
            <person name="Okumura R."/>
            <person name="Kayama H."/>
            <person name="Murakami M."/>
            <person name="Sakaguchi T."/>
            <person name="Das B."/>
            <person name="Nakamura S."/>
            <person name="Okada Y."/>
            <person name="Kumanogoh A."/>
            <person name="Takeda K."/>
        </authorList>
    </citation>
    <scope>NUCLEOTIDE SEQUENCE</scope>
    <source>
        <strain evidence="1">H105_2-2</strain>
    </source>
</reference>
<dbReference type="SUPFAM" id="SSF53448">
    <property type="entry name" value="Nucleotide-diphospho-sugar transferases"/>
    <property type="match status" value="1"/>
</dbReference>
<dbReference type="PANTHER" id="PTHR21485">
    <property type="entry name" value="HAD SUPERFAMILY MEMBERS CMAS AND KDSC"/>
    <property type="match status" value="1"/>
</dbReference>
<dbReference type="Pfam" id="PF02348">
    <property type="entry name" value="CTP_transf_3"/>
    <property type="match status" value="1"/>
</dbReference>
<dbReference type="AlphaFoldDB" id="A0AAW5UC88"/>
<name>A0AAW5UC88_9BACT</name>
<keyword evidence="1" id="KW-0808">Transferase</keyword>
<dbReference type="Proteomes" id="UP001208620">
    <property type="component" value="Unassembled WGS sequence"/>
</dbReference>
<dbReference type="PANTHER" id="PTHR21485:SF6">
    <property type="entry name" value="N-ACYLNEURAMINATE CYTIDYLYLTRANSFERASE-RELATED"/>
    <property type="match status" value="1"/>
</dbReference>
<dbReference type="EMBL" id="JAPDVD010000002">
    <property type="protein sequence ID" value="MCW4138930.1"/>
    <property type="molecule type" value="Genomic_DNA"/>
</dbReference>
<dbReference type="InterPro" id="IPR050793">
    <property type="entry name" value="CMP-NeuNAc_synthase"/>
</dbReference>
<proteinExistence type="predicted"/>
<dbReference type="InterPro" id="IPR003329">
    <property type="entry name" value="Cytidylyl_trans"/>
</dbReference>
<sequence>MKRIAIIPARSGSKGLKDKNIIDLCGKPLIAYSIEAALQTGLFDHVIVSTDSEHYAEIAQHYGAEVMMRAEALSNDKTTTFMVLEDILKNGLQESIDYFVLLQPPSPLRTSKHITEAIEKFESKIEYFDFLVSMKEAEHAKVQVNSIDGDESLKYFNTDFSNYRRLGYKDYSPNGAIFITKPDSYLKQKHFFDAKALSYIMSAEDSVDIERALDLEVVKSMISYRKINKMK</sequence>
<dbReference type="CDD" id="cd02513">
    <property type="entry name" value="CMP-NeuAc_Synthase"/>
    <property type="match status" value="1"/>
</dbReference>
<accession>A0AAW5UC88</accession>
<dbReference type="Gene3D" id="3.90.550.10">
    <property type="entry name" value="Spore Coat Polysaccharide Biosynthesis Protein SpsA, Chain A"/>
    <property type="match status" value="1"/>
</dbReference>
<gene>
    <name evidence="1" type="ORF">ONT01_14370</name>
</gene>
<evidence type="ECO:0000313" key="1">
    <source>
        <dbReference type="EMBL" id="MCW4138930.1"/>
    </source>
</evidence>
<evidence type="ECO:0000313" key="2">
    <source>
        <dbReference type="Proteomes" id="UP001208620"/>
    </source>
</evidence>
<comment type="caution">
    <text evidence="1">The sequence shown here is derived from an EMBL/GenBank/DDBJ whole genome shotgun (WGS) entry which is preliminary data.</text>
</comment>
<dbReference type="GO" id="GO:0008781">
    <property type="term" value="F:N-acylneuraminate cytidylyltransferase activity"/>
    <property type="evidence" value="ECO:0007669"/>
    <property type="project" value="TreeGrafter"/>
</dbReference>
<dbReference type="InterPro" id="IPR029044">
    <property type="entry name" value="Nucleotide-diphossugar_trans"/>
</dbReference>